<dbReference type="STRING" id="7244.B4MFQ2"/>
<organism evidence="10 11">
    <name type="scientific">Drosophila virilis</name>
    <name type="common">Fruit fly</name>
    <dbReference type="NCBI Taxonomy" id="7244"/>
    <lineage>
        <taxon>Eukaryota</taxon>
        <taxon>Metazoa</taxon>
        <taxon>Ecdysozoa</taxon>
        <taxon>Arthropoda</taxon>
        <taxon>Hexapoda</taxon>
        <taxon>Insecta</taxon>
        <taxon>Pterygota</taxon>
        <taxon>Neoptera</taxon>
        <taxon>Endopterygota</taxon>
        <taxon>Diptera</taxon>
        <taxon>Brachycera</taxon>
        <taxon>Muscomorpha</taxon>
        <taxon>Ephydroidea</taxon>
        <taxon>Drosophilidae</taxon>
        <taxon>Drosophila</taxon>
    </lineage>
</organism>
<evidence type="ECO:0000256" key="1">
    <source>
        <dbReference type="ARBA" id="ARBA00004651"/>
    </source>
</evidence>
<feature type="compositionally biased region" description="Polar residues" evidence="9">
    <location>
        <begin position="18"/>
        <end position="31"/>
    </location>
</feature>
<dbReference type="KEGG" id="dvi:6636357"/>
<dbReference type="GO" id="GO:0005886">
    <property type="term" value="C:plasma membrane"/>
    <property type="evidence" value="ECO:0007669"/>
    <property type="project" value="UniProtKB-SubCell"/>
</dbReference>
<keyword evidence="11" id="KW-1185">Reference proteome</keyword>
<feature type="transmembrane region" description="Helical" evidence="8">
    <location>
        <begin position="58"/>
        <end position="77"/>
    </location>
</feature>
<evidence type="ECO:0000256" key="5">
    <source>
        <dbReference type="ARBA" id="ARBA00023136"/>
    </source>
</evidence>
<dbReference type="HOGENOM" id="CLU_056071_0_0_1"/>
<dbReference type="eggNOG" id="KOG0867">
    <property type="taxonomic scope" value="Eukaryota"/>
</dbReference>
<dbReference type="EMBL" id="CH940667">
    <property type="protein sequence ID" value="EDW57223.2"/>
    <property type="molecule type" value="Genomic_DNA"/>
</dbReference>
<dbReference type="PANTHER" id="PTHR21143:SF123">
    <property type="entry name" value="GUSTATORY RECEPTOR FOR SUGAR TASTE 43A-RELATED"/>
    <property type="match status" value="1"/>
</dbReference>
<feature type="transmembrane region" description="Helical" evidence="8">
    <location>
        <begin position="147"/>
        <end position="165"/>
    </location>
</feature>
<feature type="transmembrane region" description="Helical" evidence="8">
    <location>
        <begin position="207"/>
        <end position="227"/>
    </location>
</feature>
<dbReference type="GO" id="GO:0008049">
    <property type="term" value="P:male courtship behavior"/>
    <property type="evidence" value="ECO:0007669"/>
    <property type="project" value="TreeGrafter"/>
</dbReference>
<feature type="transmembrane region" description="Helical" evidence="8">
    <location>
        <begin position="120"/>
        <end position="141"/>
    </location>
</feature>
<feature type="transmembrane region" description="Helical" evidence="8">
    <location>
        <begin position="314"/>
        <end position="335"/>
    </location>
</feature>
<evidence type="ECO:0000256" key="6">
    <source>
        <dbReference type="ARBA" id="ARBA00023170"/>
    </source>
</evidence>
<dbReference type="GO" id="GO:0007635">
    <property type="term" value="P:chemosensory behavior"/>
    <property type="evidence" value="ECO:0007669"/>
    <property type="project" value="TreeGrafter"/>
</dbReference>
<evidence type="ECO:0000256" key="7">
    <source>
        <dbReference type="ARBA" id="ARBA00023224"/>
    </source>
</evidence>
<protein>
    <recommendedName>
        <fullName evidence="8">Gustatory receptor</fullName>
    </recommendedName>
</protein>
<keyword evidence="4 8" id="KW-1133">Transmembrane helix</keyword>
<dbReference type="GO" id="GO:0030425">
    <property type="term" value="C:dendrite"/>
    <property type="evidence" value="ECO:0007669"/>
    <property type="project" value="TreeGrafter"/>
</dbReference>
<dbReference type="GO" id="GO:0007165">
    <property type="term" value="P:signal transduction"/>
    <property type="evidence" value="ECO:0007669"/>
    <property type="project" value="UniProtKB-KW"/>
</dbReference>
<keyword evidence="5 8" id="KW-0472">Membrane</keyword>
<evidence type="ECO:0000256" key="2">
    <source>
        <dbReference type="ARBA" id="ARBA00022475"/>
    </source>
</evidence>
<dbReference type="PANTHER" id="PTHR21143">
    <property type="entry name" value="INVERTEBRATE GUSTATORY RECEPTOR"/>
    <property type="match status" value="1"/>
</dbReference>
<dbReference type="Pfam" id="PF08395">
    <property type="entry name" value="7tm_7"/>
    <property type="match status" value="1"/>
</dbReference>
<dbReference type="Proteomes" id="UP000008792">
    <property type="component" value="Unassembled WGS sequence"/>
</dbReference>
<evidence type="ECO:0000256" key="4">
    <source>
        <dbReference type="ARBA" id="ARBA00022989"/>
    </source>
</evidence>
<sequence>MLQLKLKQASRKKRLTDVWSQPQQGSSTPWKQQRIAPRNWNLTQHLYKLNAEQLHQELWLLLLICVLAGSAPLAVFPRCSSRVHAAVQHVWLLALYIWLCCAAYLELADGSQDRNNLERNFYIFESVTYLIHIPCIMILSMRWKRRIAGVFQAIGEFDLACGYIVDRRRIRRFVRHQLWLLLILASCCIPIVLSHRDYEMCKSLVNLSTYVLPNILSSISFVLYYALLQGIRLRLHRLARALQVELQRGPLTRRAELQQLRGQHTQLLHFTKRVNQTFGVSVLLLYVSSLINFNTNLFLVYKAIEKPGKADWPWLAYTILWLLMHTGKMFFILYFNHNVQQLQTHCAALLSKVSAAGEDLLETINHFALQLQGNVRAHVACGLFELDYKLIPALLMTTANLFIFLLQYDITFQALARAMNITAF</sequence>
<dbReference type="GO" id="GO:0050909">
    <property type="term" value="P:sensory perception of taste"/>
    <property type="evidence" value="ECO:0007669"/>
    <property type="project" value="InterPro"/>
</dbReference>
<feature type="transmembrane region" description="Helical" evidence="8">
    <location>
        <begin position="89"/>
        <end position="108"/>
    </location>
</feature>
<evidence type="ECO:0000256" key="3">
    <source>
        <dbReference type="ARBA" id="ARBA00022692"/>
    </source>
</evidence>
<feature type="region of interest" description="Disordered" evidence="9">
    <location>
        <begin position="1"/>
        <end position="32"/>
    </location>
</feature>
<gene>
    <name evidence="10" type="primary">Dvir\GJ15091</name>
    <name evidence="10" type="ORF">Dvir_GJ15091</name>
</gene>
<comment type="similarity">
    <text evidence="8">Belongs to the insect chemoreceptor superfamily. Gustatory receptor (GR) family.</text>
</comment>
<dbReference type="InterPro" id="IPR013604">
    <property type="entry name" value="7TM_chemorcpt"/>
</dbReference>
<keyword evidence="3 8" id="KW-0812">Transmembrane</keyword>
<keyword evidence="7 8" id="KW-0807">Transducer</keyword>
<dbReference type="InParanoid" id="B4MFQ2"/>
<dbReference type="GO" id="GO:0030424">
    <property type="term" value="C:axon"/>
    <property type="evidence" value="ECO:0007669"/>
    <property type="project" value="TreeGrafter"/>
</dbReference>
<dbReference type="AlphaFoldDB" id="B4MFQ2"/>
<comment type="caution">
    <text evidence="8">Lacks conserved residue(s) required for the propagation of feature annotation.</text>
</comment>
<dbReference type="OrthoDB" id="6478931at2759"/>
<evidence type="ECO:0000313" key="10">
    <source>
        <dbReference type="EMBL" id="EDW57223.2"/>
    </source>
</evidence>
<proteinExistence type="inferred from homology"/>
<accession>B4MFQ2</accession>
<dbReference type="FunCoup" id="B4MFQ2">
    <property type="interactions" value="5"/>
</dbReference>
<reference evidence="10 11" key="1">
    <citation type="journal article" date="2007" name="Nature">
        <title>Evolution of genes and genomes on the Drosophila phylogeny.</title>
        <authorList>
            <consortium name="Drosophila 12 Genomes Consortium"/>
            <person name="Clark A.G."/>
            <person name="Eisen M.B."/>
            <person name="Smith D.R."/>
            <person name="Bergman C.M."/>
            <person name="Oliver B."/>
            <person name="Markow T.A."/>
            <person name="Kaufman T.C."/>
            <person name="Kellis M."/>
            <person name="Gelbart W."/>
            <person name="Iyer V.N."/>
            <person name="Pollard D.A."/>
            <person name="Sackton T.B."/>
            <person name="Larracuente A.M."/>
            <person name="Singh N.D."/>
            <person name="Abad J.P."/>
            <person name="Abt D.N."/>
            <person name="Adryan B."/>
            <person name="Aguade M."/>
            <person name="Akashi H."/>
            <person name="Anderson W.W."/>
            <person name="Aquadro C.F."/>
            <person name="Ardell D.H."/>
            <person name="Arguello R."/>
            <person name="Artieri C.G."/>
            <person name="Barbash D.A."/>
            <person name="Barker D."/>
            <person name="Barsanti P."/>
            <person name="Batterham P."/>
            <person name="Batzoglou S."/>
            <person name="Begun D."/>
            <person name="Bhutkar A."/>
            <person name="Blanco E."/>
            <person name="Bosak S.A."/>
            <person name="Bradley R.K."/>
            <person name="Brand A.D."/>
            <person name="Brent M.R."/>
            <person name="Brooks A.N."/>
            <person name="Brown R.H."/>
            <person name="Butlin R.K."/>
            <person name="Caggese C."/>
            <person name="Calvi B.R."/>
            <person name="Bernardo de Carvalho A."/>
            <person name="Caspi A."/>
            <person name="Castrezana S."/>
            <person name="Celniker S.E."/>
            <person name="Chang J.L."/>
            <person name="Chapple C."/>
            <person name="Chatterji S."/>
            <person name="Chinwalla A."/>
            <person name="Civetta A."/>
            <person name="Clifton S.W."/>
            <person name="Comeron J.M."/>
            <person name="Costello J.C."/>
            <person name="Coyne J.A."/>
            <person name="Daub J."/>
            <person name="David R.G."/>
            <person name="Delcher A.L."/>
            <person name="Delehaunty K."/>
            <person name="Do C.B."/>
            <person name="Ebling H."/>
            <person name="Edwards K."/>
            <person name="Eickbush T."/>
            <person name="Evans J.D."/>
            <person name="Filipski A."/>
            <person name="Findeiss S."/>
            <person name="Freyhult E."/>
            <person name="Fulton L."/>
            <person name="Fulton R."/>
            <person name="Garcia A.C."/>
            <person name="Gardiner A."/>
            <person name="Garfield D.A."/>
            <person name="Garvin B.E."/>
            <person name="Gibson G."/>
            <person name="Gilbert D."/>
            <person name="Gnerre S."/>
            <person name="Godfrey J."/>
            <person name="Good R."/>
            <person name="Gotea V."/>
            <person name="Gravely B."/>
            <person name="Greenberg A.J."/>
            <person name="Griffiths-Jones S."/>
            <person name="Gross S."/>
            <person name="Guigo R."/>
            <person name="Gustafson E.A."/>
            <person name="Haerty W."/>
            <person name="Hahn M.W."/>
            <person name="Halligan D.L."/>
            <person name="Halpern A.L."/>
            <person name="Halter G.M."/>
            <person name="Han M.V."/>
            <person name="Heger A."/>
            <person name="Hillier L."/>
            <person name="Hinrichs A.S."/>
            <person name="Holmes I."/>
            <person name="Hoskins R.A."/>
            <person name="Hubisz M.J."/>
            <person name="Hultmark D."/>
            <person name="Huntley M.A."/>
            <person name="Jaffe D.B."/>
            <person name="Jagadeeshan S."/>
            <person name="Jeck W.R."/>
            <person name="Johnson J."/>
            <person name="Jones C.D."/>
            <person name="Jordan W.C."/>
            <person name="Karpen G.H."/>
            <person name="Kataoka E."/>
            <person name="Keightley P.D."/>
            <person name="Kheradpour P."/>
            <person name="Kirkness E.F."/>
            <person name="Koerich L.B."/>
            <person name="Kristiansen K."/>
            <person name="Kudrna D."/>
            <person name="Kulathinal R.J."/>
            <person name="Kumar S."/>
            <person name="Kwok R."/>
            <person name="Lander E."/>
            <person name="Langley C.H."/>
            <person name="Lapoint R."/>
            <person name="Lazzaro B.P."/>
            <person name="Lee S.J."/>
            <person name="Levesque L."/>
            <person name="Li R."/>
            <person name="Lin C.F."/>
            <person name="Lin M.F."/>
            <person name="Lindblad-Toh K."/>
            <person name="Llopart A."/>
            <person name="Long M."/>
            <person name="Low L."/>
            <person name="Lozovsky E."/>
            <person name="Lu J."/>
            <person name="Luo M."/>
            <person name="Machado C.A."/>
            <person name="Makalowski W."/>
            <person name="Marzo M."/>
            <person name="Matsuda M."/>
            <person name="Matzkin L."/>
            <person name="McAllister B."/>
            <person name="McBride C.S."/>
            <person name="McKernan B."/>
            <person name="McKernan K."/>
            <person name="Mendez-Lago M."/>
            <person name="Minx P."/>
            <person name="Mollenhauer M.U."/>
            <person name="Montooth K."/>
            <person name="Mount S.M."/>
            <person name="Mu X."/>
            <person name="Myers E."/>
            <person name="Negre B."/>
            <person name="Newfeld S."/>
            <person name="Nielsen R."/>
            <person name="Noor M.A."/>
            <person name="O'Grady P."/>
            <person name="Pachter L."/>
            <person name="Papaceit M."/>
            <person name="Parisi M.J."/>
            <person name="Parisi M."/>
            <person name="Parts L."/>
            <person name="Pedersen J.S."/>
            <person name="Pesole G."/>
            <person name="Phillippy A.M."/>
            <person name="Ponting C.P."/>
            <person name="Pop M."/>
            <person name="Porcelli D."/>
            <person name="Powell J.R."/>
            <person name="Prohaska S."/>
            <person name="Pruitt K."/>
            <person name="Puig M."/>
            <person name="Quesneville H."/>
            <person name="Ram K.R."/>
            <person name="Rand D."/>
            <person name="Rasmussen M.D."/>
            <person name="Reed L.K."/>
            <person name="Reenan R."/>
            <person name="Reily A."/>
            <person name="Remington K.A."/>
            <person name="Rieger T.T."/>
            <person name="Ritchie M.G."/>
            <person name="Robin C."/>
            <person name="Rogers Y.H."/>
            <person name="Rohde C."/>
            <person name="Rozas J."/>
            <person name="Rubenfield M.J."/>
            <person name="Ruiz A."/>
            <person name="Russo S."/>
            <person name="Salzberg S.L."/>
            <person name="Sanchez-Gracia A."/>
            <person name="Saranga D.J."/>
            <person name="Sato H."/>
            <person name="Schaeffer S.W."/>
            <person name="Schatz M.C."/>
            <person name="Schlenke T."/>
            <person name="Schwartz R."/>
            <person name="Segarra C."/>
            <person name="Singh R.S."/>
            <person name="Sirot L."/>
            <person name="Sirota M."/>
            <person name="Sisneros N.B."/>
            <person name="Smith C.D."/>
            <person name="Smith T.F."/>
            <person name="Spieth J."/>
            <person name="Stage D.E."/>
            <person name="Stark A."/>
            <person name="Stephan W."/>
            <person name="Strausberg R.L."/>
            <person name="Strempel S."/>
            <person name="Sturgill D."/>
            <person name="Sutton G."/>
            <person name="Sutton G.G."/>
            <person name="Tao W."/>
            <person name="Teichmann S."/>
            <person name="Tobari Y.N."/>
            <person name="Tomimura Y."/>
            <person name="Tsolas J.M."/>
            <person name="Valente V.L."/>
            <person name="Venter E."/>
            <person name="Venter J.C."/>
            <person name="Vicario S."/>
            <person name="Vieira F.G."/>
            <person name="Vilella A.J."/>
            <person name="Villasante A."/>
            <person name="Walenz B."/>
            <person name="Wang J."/>
            <person name="Wasserman M."/>
            <person name="Watts T."/>
            <person name="Wilson D."/>
            <person name="Wilson R.K."/>
            <person name="Wing R.A."/>
            <person name="Wolfner M.F."/>
            <person name="Wong A."/>
            <person name="Wong G.K."/>
            <person name="Wu C.I."/>
            <person name="Wu G."/>
            <person name="Yamamoto D."/>
            <person name="Yang H.P."/>
            <person name="Yang S.P."/>
            <person name="Yorke J.A."/>
            <person name="Yoshida K."/>
            <person name="Zdobnov E."/>
            <person name="Zhang P."/>
            <person name="Zhang Y."/>
            <person name="Zimin A.V."/>
            <person name="Baldwin J."/>
            <person name="Abdouelleil A."/>
            <person name="Abdulkadir J."/>
            <person name="Abebe A."/>
            <person name="Abera B."/>
            <person name="Abreu J."/>
            <person name="Acer S.C."/>
            <person name="Aftuck L."/>
            <person name="Alexander A."/>
            <person name="An P."/>
            <person name="Anderson E."/>
            <person name="Anderson S."/>
            <person name="Arachi H."/>
            <person name="Azer M."/>
            <person name="Bachantsang P."/>
            <person name="Barry A."/>
            <person name="Bayul T."/>
            <person name="Berlin A."/>
            <person name="Bessette D."/>
            <person name="Bloom T."/>
            <person name="Blye J."/>
            <person name="Boguslavskiy L."/>
            <person name="Bonnet C."/>
            <person name="Boukhgalter B."/>
            <person name="Bourzgui I."/>
            <person name="Brown A."/>
            <person name="Cahill P."/>
            <person name="Channer S."/>
            <person name="Cheshatsang Y."/>
            <person name="Chuda L."/>
            <person name="Citroen M."/>
            <person name="Collymore A."/>
            <person name="Cooke P."/>
            <person name="Costello M."/>
            <person name="D'Aco K."/>
            <person name="Daza R."/>
            <person name="De Haan G."/>
            <person name="DeGray S."/>
            <person name="DeMaso C."/>
            <person name="Dhargay N."/>
            <person name="Dooley K."/>
            <person name="Dooley E."/>
            <person name="Doricent M."/>
            <person name="Dorje P."/>
            <person name="Dorjee K."/>
            <person name="Dupes A."/>
            <person name="Elong R."/>
            <person name="Falk J."/>
            <person name="Farina A."/>
            <person name="Faro S."/>
            <person name="Ferguson D."/>
            <person name="Fisher S."/>
            <person name="Foley C.D."/>
            <person name="Franke A."/>
            <person name="Friedrich D."/>
            <person name="Gadbois L."/>
            <person name="Gearin G."/>
            <person name="Gearin C.R."/>
            <person name="Giannoukos G."/>
            <person name="Goode T."/>
            <person name="Graham J."/>
            <person name="Grandbois E."/>
            <person name="Grewal S."/>
            <person name="Gyaltsen K."/>
            <person name="Hafez N."/>
            <person name="Hagos B."/>
            <person name="Hall J."/>
            <person name="Henson C."/>
            <person name="Hollinger A."/>
            <person name="Honan T."/>
            <person name="Huard M.D."/>
            <person name="Hughes L."/>
            <person name="Hurhula B."/>
            <person name="Husby M.E."/>
            <person name="Kamat A."/>
            <person name="Kanga B."/>
            <person name="Kashin S."/>
            <person name="Khazanovich D."/>
            <person name="Kisner P."/>
            <person name="Lance K."/>
            <person name="Lara M."/>
            <person name="Lee W."/>
            <person name="Lennon N."/>
            <person name="Letendre F."/>
            <person name="LeVine R."/>
            <person name="Lipovsky A."/>
            <person name="Liu X."/>
            <person name="Liu J."/>
            <person name="Liu S."/>
            <person name="Lokyitsang T."/>
            <person name="Lokyitsang Y."/>
            <person name="Lubonja R."/>
            <person name="Lui A."/>
            <person name="MacDonald P."/>
            <person name="Magnisalis V."/>
            <person name="Maru K."/>
            <person name="Matthews C."/>
            <person name="McCusker W."/>
            <person name="McDonough S."/>
            <person name="Mehta T."/>
            <person name="Meldrim J."/>
            <person name="Meneus L."/>
            <person name="Mihai O."/>
            <person name="Mihalev A."/>
            <person name="Mihova T."/>
            <person name="Mittelman R."/>
            <person name="Mlenga V."/>
            <person name="Montmayeur A."/>
            <person name="Mulrain L."/>
            <person name="Navidi A."/>
            <person name="Naylor J."/>
            <person name="Negash T."/>
            <person name="Nguyen T."/>
            <person name="Nguyen N."/>
            <person name="Nicol R."/>
            <person name="Norbu C."/>
            <person name="Norbu N."/>
            <person name="Novod N."/>
            <person name="O'Neill B."/>
            <person name="Osman S."/>
            <person name="Markiewicz E."/>
            <person name="Oyono O.L."/>
            <person name="Patti C."/>
            <person name="Phunkhang P."/>
            <person name="Pierre F."/>
            <person name="Priest M."/>
            <person name="Raghuraman S."/>
            <person name="Rege F."/>
            <person name="Reyes R."/>
            <person name="Rise C."/>
            <person name="Rogov P."/>
            <person name="Ross K."/>
            <person name="Ryan E."/>
            <person name="Settipalli S."/>
            <person name="Shea T."/>
            <person name="Sherpa N."/>
            <person name="Shi L."/>
            <person name="Shih D."/>
            <person name="Sparrow T."/>
            <person name="Spaulding J."/>
            <person name="Stalker J."/>
            <person name="Stange-Thomann N."/>
            <person name="Stavropoulos S."/>
            <person name="Stone C."/>
            <person name="Strader C."/>
            <person name="Tesfaye S."/>
            <person name="Thomson T."/>
            <person name="Thoulutsang Y."/>
            <person name="Thoulutsang D."/>
            <person name="Topham K."/>
            <person name="Topping I."/>
            <person name="Tsamla T."/>
            <person name="Vassiliev H."/>
            <person name="Vo A."/>
            <person name="Wangchuk T."/>
            <person name="Wangdi T."/>
            <person name="Weiand M."/>
            <person name="Wilkinson J."/>
            <person name="Wilson A."/>
            <person name="Yadav S."/>
            <person name="Young G."/>
            <person name="Yu Q."/>
            <person name="Zembek L."/>
            <person name="Zhong D."/>
            <person name="Zimmer A."/>
            <person name="Zwirko Z."/>
            <person name="Jaffe D.B."/>
            <person name="Alvarez P."/>
            <person name="Brockman W."/>
            <person name="Butler J."/>
            <person name="Chin C."/>
            <person name="Gnerre S."/>
            <person name="Grabherr M."/>
            <person name="Kleber M."/>
            <person name="Mauceli E."/>
            <person name="MacCallum I."/>
        </authorList>
    </citation>
    <scope>NUCLEOTIDE SEQUENCE [LARGE SCALE GENOMIC DNA]</scope>
    <source>
        <strain evidence="11">Tucson 15010-1051.87</strain>
    </source>
</reference>
<feature type="transmembrane region" description="Helical" evidence="8">
    <location>
        <begin position="277"/>
        <end position="294"/>
    </location>
</feature>
<name>B4MFQ2_DROVI</name>
<dbReference type="GO" id="GO:0043025">
    <property type="term" value="C:neuronal cell body"/>
    <property type="evidence" value="ECO:0007669"/>
    <property type="project" value="TreeGrafter"/>
</dbReference>
<comment type="function">
    <text evidence="8">Gustatory receptor which mediates acceptance or avoidance behavior, depending on its substrates.</text>
</comment>
<keyword evidence="6 8" id="KW-0675">Receptor</keyword>
<feature type="transmembrane region" description="Helical" evidence="8">
    <location>
        <begin position="177"/>
        <end position="195"/>
    </location>
</feature>
<comment type="subcellular location">
    <subcellularLocation>
        <location evidence="1 8">Cell membrane</location>
        <topology evidence="1 8">Multi-pass membrane protein</topology>
    </subcellularLocation>
</comment>
<keyword evidence="2 8" id="KW-1003">Cell membrane</keyword>
<evidence type="ECO:0000256" key="9">
    <source>
        <dbReference type="SAM" id="MobiDB-lite"/>
    </source>
</evidence>
<evidence type="ECO:0000256" key="8">
    <source>
        <dbReference type="RuleBase" id="RU363108"/>
    </source>
</evidence>
<evidence type="ECO:0000313" key="11">
    <source>
        <dbReference type="Proteomes" id="UP000008792"/>
    </source>
</evidence>